<feature type="region of interest" description="Disordered" evidence="1">
    <location>
        <begin position="602"/>
        <end position="658"/>
    </location>
</feature>
<evidence type="ECO:0000256" key="1">
    <source>
        <dbReference type="SAM" id="MobiDB-lite"/>
    </source>
</evidence>
<dbReference type="InterPro" id="IPR055095">
    <property type="entry name" value="NUP210_Ig_C"/>
</dbReference>
<protein>
    <submittedName>
        <fullName evidence="6">Transmembrane protein family 132 middle domain-containing protein</fullName>
    </submittedName>
</protein>
<evidence type="ECO:0000259" key="3">
    <source>
        <dbReference type="Pfam" id="PF22957"/>
    </source>
</evidence>
<dbReference type="InterPro" id="IPR045197">
    <property type="entry name" value="NUP210-like"/>
</dbReference>
<keyword evidence="2" id="KW-1133">Transmembrane helix</keyword>
<feature type="domain" description="NUP210 C-terminal Ig-like" evidence="3">
    <location>
        <begin position="278"/>
        <end position="441"/>
    </location>
</feature>
<keyword evidence="2" id="KW-0472">Membrane</keyword>
<dbReference type="PANTHER" id="PTHR23019">
    <property type="entry name" value="NUCLEAR PORE MEMBRANE GLYCOPROTEIN GP210-RELATED"/>
    <property type="match status" value="1"/>
</dbReference>
<proteinExistence type="predicted"/>
<sequence>MIVVSVDGSISLRIPPQYASYISISGDSGEVLRGVSVGDAVLEVCHISIPHNESTFVTVSVLPVHSVHLDSQTIIPANESRETALGGLPLGYRITLMVSFRDRVGRLFDATNVDVQLRPHSLVGTWLCAHLYGMYRVETFAEASEDYLLLTQDNSRFDTTRIVANEDGRSFDVHLKKSGETILRVWDKDNPSINTFLRVPVVDVIRPSMTTLSVGNIVCFKSLLPCGAWREAGLRSHFHFVDQHSGIATAIEQGNAVVVAHVETDQSIFTKATIRAVEEIRVTQVPPFVSNIPDRRFIFPVSLSSSVDAISNVHGCDPSDLKKLDGMRAPFECLVALEDNAAVSASSIFMANAVFVSSSESYACVLQEGYFGSSRALIESDKLNVVVTARWTGSAKVLEANVRTIFYPRFEVGQSEIRFDNLHSQRALLTVLAPKSIISTMKLEGCRESVFTIGKPKYATPCTLQYQIKLNVNSALLWREYLNECNVTVSSELTGQTHSIPAIITLHGDASKAVIRASEGIIDYVTELAEYSMMIIGLTVVTLLCIAVIVVRCKGYRILPHLFGDSLSAQPNVSGVFASDRSPTTPGYAAWRSMTHHVVRPSPSSNTFVSSRVKPSLSPDTSSMRLSPVRPSGDPGDTFLWSTGDSLNTPTALREQRR</sequence>
<evidence type="ECO:0000313" key="6">
    <source>
        <dbReference type="WBParaSite" id="ALUE_0001305601-mRNA-1"/>
    </source>
</evidence>
<feature type="compositionally biased region" description="Polar residues" evidence="1">
    <location>
        <begin position="640"/>
        <end position="651"/>
    </location>
</feature>
<dbReference type="GO" id="GO:0005643">
    <property type="term" value="C:nuclear pore"/>
    <property type="evidence" value="ECO:0007669"/>
    <property type="project" value="TreeGrafter"/>
</dbReference>
<dbReference type="Pfam" id="PF22957">
    <property type="entry name" value="NUP210_Ig"/>
    <property type="match status" value="1"/>
</dbReference>
<organism evidence="5 6">
    <name type="scientific">Ascaris lumbricoides</name>
    <name type="common">Giant roundworm</name>
    <dbReference type="NCBI Taxonomy" id="6252"/>
    <lineage>
        <taxon>Eukaryota</taxon>
        <taxon>Metazoa</taxon>
        <taxon>Ecdysozoa</taxon>
        <taxon>Nematoda</taxon>
        <taxon>Chromadorea</taxon>
        <taxon>Rhabditida</taxon>
        <taxon>Spirurina</taxon>
        <taxon>Ascaridomorpha</taxon>
        <taxon>Ascaridoidea</taxon>
        <taxon>Ascarididae</taxon>
        <taxon>Ascaris</taxon>
    </lineage>
</organism>
<dbReference type="InterPro" id="IPR055094">
    <property type="entry name" value="NUP210_Ig15"/>
</dbReference>
<keyword evidence="2" id="KW-0812">Transmembrane</keyword>
<reference evidence="6" key="1">
    <citation type="submission" date="2023-03" db="UniProtKB">
        <authorList>
            <consortium name="WormBaseParasite"/>
        </authorList>
    </citation>
    <scope>IDENTIFICATION</scope>
</reference>
<dbReference type="PANTHER" id="PTHR23019:SF0">
    <property type="entry name" value="NUCLEAR PORE MEMBRANE GLYCOPROTEIN 210"/>
    <property type="match status" value="1"/>
</dbReference>
<dbReference type="WBParaSite" id="ALUE_0001305601-mRNA-1">
    <property type="protein sequence ID" value="ALUE_0001305601-mRNA-1"/>
    <property type="gene ID" value="ALUE_0001305601"/>
</dbReference>
<keyword evidence="5" id="KW-1185">Reference proteome</keyword>
<feature type="domain" description="NUP210 Ig-like" evidence="4">
    <location>
        <begin position="64"/>
        <end position="120"/>
    </location>
</feature>
<accession>A0A9J2PU44</accession>
<evidence type="ECO:0000259" key="4">
    <source>
        <dbReference type="Pfam" id="PF22959"/>
    </source>
</evidence>
<dbReference type="Proteomes" id="UP000036681">
    <property type="component" value="Unplaced"/>
</dbReference>
<feature type="transmembrane region" description="Helical" evidence="2">
    <location>
        <begin position="531"/>
        <end position="551"/>
    </location>
</feature>
<evidence type="ECO:0000256" key="2">
    <source>
        <dbReference type="SAM" id="Phobius"/>
    </source>
</evidence>
<dbReference type="Pfam" id="PF22959">
    <property type="entry name" value="Ig_NUP210_15th"/>
    <property type="match status" value="2"/>
</dbReference>
<dbReference type="AlphaFoldDB" id="A0A9J2PU44"/>
<evidence type="ECO:0000313" key="5">
    <source>
        <dbReference type="Proteomes" id="UP000036681"/>
    </source>
</evidence>
<name>A0A9J2PU44_ASCLU</name>
<feature type="domain" description="NUP210 Ig-like" evidence="4">
    <location>
        <begin position="152"/>
        <end position="201"/>
    </location>
</feature>